<gene>
    <name evidence="2" type="ORF">UFOVP190_189</name>
</gene>
<dbReference type="Pfam" id="PF00542">
    <property type="entry name" value="Ribosomal_L12"/>
    <property type="match status" value="1"/>
</dbReference>
<name>A0A6J7WGF4_9CAUD</name>
<sequence length="132" mass="14846">MEQEKDEQYDVLIGDAIRFLESLGNYYGAERAMDVWNALGPAIGEDVKGQVFMTMLSDNHSGVRLQLSRNSPLNGMAVSVIKCIRNYTGLGLKEAKDVWEATESRSVWINCTARKYVKAAREELISLGMRVR</sequence>
<dbReference type="EMBL" id="LR798243">
    <property type="protein sequence ID" value="CAB5214617.1"/>
    <property type="molecule type" value="Genomic_DNA"/>
</dbReference>
<dbReference type="GO" id="GO:0003735">
    <property type="term" value="F:structural constituent of ribosome"/>
    <property type="evidence" value="ECO:0007669"/>
    <property type="project" value="InterPro"/>
</dbReference>
<dbReference type="Gene3D" id="3.30.1390.10">
    <property type="match status" value="1"/>
</dbReference>
<evidence type="ECO:0000313" key="2">
    <source>
        <dbReference type="EMBL" id="CAB5214617.1"/>
    </source>
</evidence>
<proteinExistence type="predicted"/>
<reference evidence="2" key="1">
    <citation type="submission" date="2020-05" db="EMBL/GenBank/DDBJ databases">
        <authorList>
            <person name="Chiriac C."/>
            <person name="Salcher M."/>
            <person name="Ghai R."/>
            <person name="Kavagutti S V."/>
        </authorList>
    </citation>
    <scope>NUCLEOTIDE SEQUENCE</scope>
</reference>
<organism evidence="2">
    <name type="scientific">uncultured Caudovirales phage</name>
    <dbReference type="NCBI Taxonomy" id="2100421"/>
    <lineage>
        <taxon>Viruses</taxon>
        <taxon>Duplodnaviria</taxon>
        <taxon>Heunggongvirae</taxon>
        <taxon>Uroviricota</taxon>
        <taxon>Caudoviricetes</taxon>
        <taxon>Peduoviridae</taxon>
        <taxon>Maltschvirus</taxon>
        <taxon>Maltschvirus maltsch</taxon>
    </lineage>
</organism>
<keyword evidence="2" id="KW-0689">Ribosomal protein</keyword>
<protein>
    <submittedName>
        <fullName evidence="2">Ribosomal protein L7/L12, C-terminal</fullName>
    </submittedName>
</protein>
<feature type="domain" description="Large ribosomal subunit protein bL12 C-terminal" evidence="1">
    <location>
        <begin position="78"/>
        <end position="103"/>
    </location>
</feature>
<dbReference type="InterPro" id="IPR014719">
    <property type="entry name" value="Ribosomal_bL12_C/ClpS-like"/>
</dbReference>
<dbReference type="SUPFAM" id="SSF54736">
    <property type="entry name" value="ClpS-like"/>
    <property type="match status" value="1"/>
</dbReference>
<accession>A0A6J7WGF4</accession>
<keyword evidence="2" id="KW-0687">Ribonucleoprotein</keyword>
<evidence type="ECO:0000259" key="1">
    <source>
        <dbReference type="Pfam" id="PF00542"/>
    </source>
</evidence>
<dbReference type="InterPro" id="IPR013823">
    <property type="entry name" value="Ribosomal_bL12_C"/>
</dbReference>